<name>A0A183AJN5_9TREM</name>
<feature type="compositionally biased region" description="Basic and acidic residues" evidence="1">
    <location>
        <begin position="62"/>
        <end position="73"/>
    </location>
</feature>
<dbReference type="EMBL" id="UZAN01044247">
    <property type="protein sequence ID" value="VDP80356.1"/>
    <property type="molecule type" value="Genomic_DNA"/>
</dbReference>
<evidence type="ECO:0000256" key="1">
    <source>
        <dbReference type="SAM" id="MobiDB-lite"/>
    </source>
</evidence>
<evidence type="ECO:0000313" key="4">
    <source>
        <dbReference type="WBParaSite" id="ECPE_0000718601-mRNA-1"/>
    </source>
</evidence>
<protein>
    <submittedName>
        <fullName evidence="2 4">Uncharacterized protein</fullName>
    </submittedName>
</protein>
<reference evidence="2 3" key="2">
    <citation type="submission" date="2018-11" db="EMBL/GenBank/DDBJ databases">
        <authorList>
            <consortium name="Pathogen Informatics"/>
        </authorList>
    </citation>
    <scope>NUCLEOTIDE SEQUENCE [LARGE SCALE GENOMIC DNA]</scope>
    <source>
        <strain evidence="2 3">Egypt</strain>
    </source>
</reference>
<dbReference type="Proteomes" id="UP000272942">
    <property type="component" value="Unassembled WGS sequence"/>
</dbReference>
<evidence type="ECO:0000313" key="3">
    <source>
        <dbReference type="Proteomes" id="UP000272942"/>
    </source>
</evidence>
<sequence>MSQSTESTRPVFRVKRHGAVTHAPSERRVGTNHISPLTQPNEPLRRRSLSTPNNMAINPHLASDHANSKESSKKLGPSDAITTPTHNAASAADNEQLIEPAPIRLMATPVVKCF</sequence>
<feature type="compositionally biased region" description="Polar residues" evidence="1">
    <location>
        <begin position="32"/>
        <end position="41"/>
    </location>
</feature>
<organism evidence="4">
    <name type="scientific">Echinostoma caproni</name>
    <dbReference type="NCBI Taxonomy" id="27848"/>
    <lineage>
        <taxon>Eukaryota</taxon>
        <taxon>Metazoa</taxon>
        <taxon>Spiralia</taxon>
        <taxon>Lophotrochozoa</taxon>
        <taxon>Platyhelminthes</taxon>
        <taxon>Trematoda</taxon>
        <taxon>Digenea</taxon>
        <taxon>Plagiorchiida</taxon>
        <taxon>Echinostomata</taxon>
        <taxon>Echinostomatoidea</taxon>
        <taxon>Echinostomatidae</taxon>
        <taxon>Echinostoma</taxon>
    </lineage>
</organism>
<accession>A0A183AJN5</accession>
<evidence type="ECO:0000313" key="2">
    <source>
        <dbReference type="EMBL" id="VDP80356.1"/>
    </source>
</evidence>
<reference evidence="4" key="1">
    <citation type="submission" date="2016-06" db="UniProtKB">
        <authorList>
            <consortium name="WormBaseParasite"/>
        </authorList>
    </citation>
    <scope>IDENTIFICATION</scope>
</reference>
<keyword evidence="3" id="KW-1185">Reference proteome</keyword>
<gene>
    <name evidence="2" type="ORF">ECPE_LOCUS7170</name>
</gene>
<dbReference type="AlphaFoldDB" id="A0A183AJN5"/>
<feature type="region of interest" description="Disordered" evidence="1">
    <location>
        <begin position="1"/>
        <end position="95"/>
    </location>
</feature>
<proteinExistence type="predicted"/>
<dbReference type="WBParaSite" id="ECPE_0000718601-mRNA-1">
    <property type="protein sequence ID" value="ECPE_0000718601-mRNA-1"/>
    <property type="gene ID" value="ECPE_0000718601"/>
</dbReference>